<dbReference type="InParanoid" id="A0A7M7JL86"/>
<dbReference type="Proteomes" id="UP000594260">
    <property type="component" value="Unplaced"/>
</dbReference>
<dbReference type="PROSITE" id="PS00658">
    <property type="entry name" value="FORK_HEAD_2"/>
    <property type="match status" value="1"/>
</dbReference>
<sequence length="776" mass="83581">MQWCRTDPNVGQKEFLHKSSRYQNSLDARCTPRIISEGCCSRSTQPCSSFFAVVVLVLFLTALIGLLDGVRRFLRLQPIEEVAVRSGPERPDPSETTAAATAAARGWLSGRLQSNGGRGLGGANSRKRRCLPLQRELSPTRQALRFWTPIGKALEVGPTEGAMHSIAEQQSGDYYCGSSSSSVGITTPLVINSVDSRSPVSPAVRTPNLGIGVTKSTNLCSSELRPENSRIGSYSRTMGVPSPYGDVGCSSGQILSPYASSAGELYLPADLRAPYLAPAYQSQVLHTSHMGSVSKDMVKPPYSYIALIAMAIQNSAEKKVTLNGIYQFIMERFPFYRENKQGWQNSIRHNLSLNECFVKIARDDKKPGKGSYWTLHPDSLNMFDNGSFLRRRRRFKRSDTERKNIEESSNDPSVGTNAVTGTVATMQMAPNVLENGELNAANGGGSSVGTSSAPSKSKKLKKSKNCSSSRNIAAGVSATVPSSNAQQQQQQQNEYFLVSEVDTTSSRGDGLNPLKQIVAHKSTDNVQVNGALYPSLPHSNQMLAAAAQVSTIACAPSQQESVAAAGVVVNGEIQAQTSSLSSKSPNLVKQEYPSPPQSVELYTATPTNDHVDVVGGSLATYPSHHSPSSHGVYNHYSSLKKSGYHSSNLETIEAPGLDHYPYGRWHPQLQDCSSPDLHPGNNYTVSGTMTTDNGQDHYYNHQVSSSSGSLAPPFSGSPANLPGLAGLPAHTMVQHTTQGLGQTGLTSTSAYFCDTVASGPRPQHVPWTYHTALDRY</sequence>
<feature type="region of interest" description="Disordered" evidence="7">
    <location>
        <begin position="436"/>
        <end position="468"/>
    </location>
</feature>
<comment type="subcellular location">
    <subcellularLocation>
        <location evidence="1 6">Nucleus</location>
    </subcellularLocation>
</comment>
<feature type="transmembrane region" description="Helical" evidence="8">
    <location>
        <begin position="49"/>
        <end position="67"/>
    </location>
</feature>
<dbReference type="InterPro" id="IPR036390">
    <property type="entry name" value="WH_DNA-bd_sf"/>
</dbReference>
<proteinExistence type="predicted"/>
<feature type="DNA-binding region" description="Fork-head" evidence="6">
    <location>
        <begin position="299"/>
        <end position="393"/>
    </location>
</feature>
<evidence type="ECO:0000256" key="2">
    <source>
        <dbReference type="ARBA" id="ARBA00023015"/>
    </source>
</evidence>
<dbReference type="FunFam" id="1.10.10.10:FF:000016">
    <property type="entry name" value="Forkhead box protein I1"/>
    <property type="match status" value="1"/>
</dbReference>
<evidence type="ECO:0000256" key="3">
    <source>
        <dbReference type="ARBA" id="ARBA00023125"/>
    </source>
</evidence>
<dbReference type="GO" id="GO:0005634">
    <property type="term" value="C:nucleus"/>
    <property type="evidence" value="ECO:0007669"/>
    <property type="project" value="UniProtKB-SubCell"/>
</dbReference>
<dbReference type="KEGG" id="vde:111247367"/>
<dbReference type="RefSeq" id="XP_022653906.1">
    <property type="nucleotide sequence ID" value="XM_022798171.1"/>
</dbReference>
<evidence type="ECO:0000259" key="9">
    <source>
        <dbReference type="PROSITE" id="PS50039"/>
    </source>
</evidence>
<name>A0A7M7JL86_VARDE</name>
<dbReference type="PRINTS" id="PR00053">
    <property type="entry name" value="FORKHEAD"/>
</dbReference>
<keyword evidence="8" id="KW-0472">Membrane</keyword>
<dbReference type="OrthoDB" id="5954824at2759"/>
<evidence type="ECO:0000256" key="1">
    <source>
        <dbReference type="ARBA" id="ARBA00004123"/>
    </source>
</evidence>
<keyword evidence="5 6" id="KW-0539">Nucleus</keyword>
<dbReference type="Gene3D" id="1.10.10.10">
    <property type="entry name" value="Winged helix-like DNA-binding domain superfamily/Winged helix DNA-binding domain"/>
    <property type="match status" value="1"/>
</dbReference>
<dbReference type="InterPro" id="IPR036388">
    <property type="entry name" value="WH-like_DNA-bd_sf"/>
</dbReference>
<dbReference type="AlphaFoldDB" id="A0A7M7JL86"/>
<evidence type="ECO:0000256" key="4">
    <source>
        <dbReference type="ARBA" id="ARBA00023163"/>
    </source>
</evidence>
<dbReference type="EnsemblMetazoa" id="XM_022798171">
    <property type="protein sequence ID" value="XP_022653906"/>
    <property type="gene ID" value="LOC111247367"/>
</dbReference>
<dbReference type="PANTHER" id="PTHR11829:SF388">
    <property type="entry name" value="FORK HEAD DOMAIN-CONTAINING PROTEIN L1-RELATED"/>
    <property type="match status" value="1"/>
</dbReference>
<dbReference type="GeneID" id="111247367"/>
<dbReference type="PROSITE" id="PS50039">
    <property type="entry name" value="FORK_HEAD_3"/>
    <property type="match status" value="1"/>
</dbReference>
<dbReference type="PROSITE" id="PS00657">
    <property type="entry name" value="FORK_HEAD_1"/>
    <property type="match status" value="1"/>
</dbReference>
<dbReference type="SMART" id="SM00339">
    <property type="entry name" value="FH"/>
    <property type="match status" value="1"/>
</dbReference>
<dbReference type="Pfam" id="PF00250">
    <property type="entry name" value="Forkhead"/>
    <property type="match status" value="1"/>
</dbReference>
<keyword evidence="11" id="KW-1185">Reference proteome</keyword>
<dbReference type="InterPro" id="IPR018122">
    <property type="entry name" value="TF_fork_head_CS_1"/>
</dbReference>
<dbReference type="GO" id="GO:0009653">
    <property type="term" value="P:anatomical structure morphogenesis"/>
    <property type="evidence" value="ECO:0007669"/>
    <property type="project" value="TreeGrafter"/>
</dbReference>
<dbReference type="InterPro" id="IPR050211">
    <property type="entry name" value="FOX_domain-containing"/>
</dbReference>
<dbReference type="GO" id="GO:0000978">
    <property type="term" value="F:RNA polymerase II cis-regulatory region sequence-specific DNA binding"/>
    <property type="evidence" value="ECO:0007669"/>
    <property type="project" value="TreeGrafter"/>
</dbReference>
<dbReference type="InterPro" id="IPR001766">
    <property type="entry name" value="Fork_head_dom"/>
</dbReference>
<feature type="domain" description="Fork-head" evidence="9">
    <location>
        <begin position="299"/>
        <end position="393"/>
    </location>
</feature>
<dbReference type="CDD" id="cd20027">
    <property type="entry name" value="FH_FOXL1"/>
    <property type="match status" value="1"/>
</dbReference>
<dbReference type="InterPro" id="IPR047514">
    <property type="entry name" value="FH_FOXL1"/>
</dbReference>
<reference evidence="10" key="1">
    <citation type="submission" date="2021-01" db="UniProtKB">
        <authorList>
            <consortium name="EnsemblMetazoa"/>
        </authorList>
    </citation>
    <scope>IDENTIFICATION</scope>
</reference>
<evidence type="ECO:0000256" key="8">
    <source>
        <dbReference type="SAM" id="Phobius"/>
    </source>
</evidence>
<dbReference type="GO" id="GO:0000981">
    <property type="term" value="F:DNA-binding transcription factor activity, RNA polymerase II-specific"/>
    <property type="evidence" value="ECO:0007669"/>
    <property type="project" value="TreeGrafter"/>
</dbReference>
<protein>
    <recommendedName>
        <fullName evidence="9">Fork-head domain-containing protein</fullName>
    </recommendedName>
</protein>
<organism evidence="10 11">
    <name type="scientific">Varroa destructor</name>
    <name type="common">Honeybee mite</name>
    <dbReference type="NCBI Taxonomy" id="109461"/>
    <lineage>
        <taxon>Eukaryota</taxon>
        <taxon>Metazoa</taxon>
        <taxon>Ecdysozoa</taxon>
        <taxon>Arthropoda</taxon>
        <taxon>Chelicerata</taxon>
        <taxon>Arachnida</taxon>
        <taxon>Acari</taxon>
        <taxon>Parasitiformes</taxon>
        <taxon>Mesostigmata</taxon>
        <taxon>Gamasina</taxon>
        <taxon>Dermanyssoidea</taxon>
        <taxon>Varroidae</taxon>
        <taxon>Varroa</taxon>
    </lineage>
</organism>
<evidence type="ECO:0000313" key="10">
    <source>
        <dbReference type="EnsemblMetazoa" id="XP_022653906"/>
    </source>
</evidence>
<evidence type="ECO:0000256" key="5">
    <source>
        <dbReference type="ARBA" id="ARBA00023242"/>
    </source>
</evidence>
<accession>A0A7M7JL86</accession>
<evidence type="ECO:0000256" key="7">
    <source>
        <dbReference type="SAM" id="MobiDB-lite"/>
    </source>
</evidence>
<keyword evidence="8" id="KW-1133">Transmembrane helix</keyword>
<evidence type="ECO:0000256" key="6">
    <source>
        <dbReference type="PROSITE-ProRule" id="PRU00089"/>
    </source>
</evidence>
<feature type="region of interest" description="Disordered" evidence="7">
    <location>
        <begin position="399"/>
        <end position="418"/>
    </location>
</feature>
<keyword evidence="2" id="KW-0805">Transcription regulation</keyword>
<dbReference type="GO" id="GO:0030154">
    <property type="term" value="P:cell differentiation"/>
    <property type="evidence" value="ECO:0007669"/>
    <property type="project" value="TreeGrafter"/>
</dbReference>
<keyword evidence="3 6" id="KW-0238">DNA-binding</keyword>
<evidence type="ECO:0000313" key="11">
    <source>
        <dbReference type="Proteomes" id="UP000594260"/>
    </source>
</evidence>
<keyword evidence="8" id="KW-0812">Transmembrane</keyword>
<dbReference type="SUPFAM" id="SSF46785">
    <property type="entry name" value="Winged helix' DNA-binding domain"/>
    <property type="match status" value="1"/>
</dbReference>
<dbReference type="PANTHER" id="PTHR11829">
    <property type="entry name" value="FORKHEAD BOX PROTEIN"/>
    <property type="match status" value="1"/>
</dbReference>
<keyword evidence="4" id="KW-0804">Transcription</keyword>
<dbReference type="InterPro" id="IPR030456">
    <property type="entry name" value="TF_fork_head_CS_2"/>
</dbReference>